<reference evidence="1 2" key="1">
    <citation type="submission" date="2023-06" db="EMBL/GenBank/DDBJ databases">
        <title>Alteromonas sp. ASW11-36 isolated from intertidal sand.</title>
        <authorList>
            <person name="Li Y."/>
        </authorList>
    </citation>
    <scope>NUCLEOTIDE SEQUENCE [LARGE SCALE GENOMIC DNA]</scope>
    <source>
        <strain evidence="1 2">ASW11-36</strain>
    </source>
</reference>
<protein>
    <submittedName>
        <fullName evidence="1">Uncharacterized protein</fullName>
    </submittedName>
</protein>
<keyword evidence="2" id="KW-1185">Reference proteome</keyword>
<evidence type="ECO:0000313" key="2">
    <source>
        <dbReference type="Proteomes" id="UP001234343"/>
    </source>
</evidence>
<name>A0ABT7SW04_9ALTE</name>
<dbReference type="Proteomes" id="UP001234343">
    <property type="component" value="Unassembled WGS sequence"/>
</dbReference>
<evidence type="ECO:0000313" key="1">
    <source>
        <dbReference type="EMBL" id="MDM7860377.1"/>
    </source>
</evidence>
<sequence>MNKTISKLLKGFAHFWKDLVLLVLGIYLALWTENKVEQWNNHQKQLDYLYQLEQDLLVDQTHIKELIGALEAKEQALRDAIQFFIQQDSSLATRDAEEMAVQTAGVVNNYHFFTPQDFTFISMRESGDFKLITNEQVKRDLLKLNRRYALQKTLQQNYLQGLDDEFIPMWVRHADMIENKLIDPSILTQPIFKNMLGFAWNETAVRLRNLHSAQQEIAEMIEALRATQNADD</sequence>
<dbReference type="RefSeq" id="WP_289364681.1">
    <property type="nucleotide sequence ID" value="NZ_JAUCBP010000007.1"/>
</dbReference>
<comment type="caution">
    <text evidence="1">The sequence shown here is derived from an EMBL/GenBank/DDBJ whole genome shotgun (WGS) entry which is preliminary data.</text>
</comment>
<proteinExistence type="predicted"/>
<organism evidence="1 2">
    <name type="scientific">Alteromonas arenosi</name>
    <dbReference type="NCBI Taxonomy" id="3055817"/>
    <lineage>
        <taxon>Bacteria</taxon>
        <taxon>Pseudomonadati</taxon>
        <taxon>Pseudomonadota</taxon>
        <taxon>Gammaproteobacteria</taxon>
        <taxon>Alteromonadales</taxon>
        <taxon>Alteromonadaceae</taxon>
        <taxon>Alteromonas/Salinimonas group</taxon>
        <taxon>Alteromonas</taxon>
    </lineage>
</organism>
<accession>A0ABT7SW04</accession>
<dbReference type="EMBL" id="JAUCBP010000007">
    <property type="protein sequence ID" value="MDM7860377.1"/>
    <property type="molecule type" value="Genomic_DNA"/>
</dbReference>
<gene>
    <name evidence="1" type="ORF">QTP81_07195</name>
</gene>